<evidence type="ECO:0000256" key="1">
    <source>
        <dbReference type="SAM" id="Phobius"/>
    </source>
</evidence>
<dbReference type="AlphaFoldDB" id="A0A7W8M5W3"/>
<feature type="transmembrane region" description="Helical" evidence="1">
    <location>
        <begin position="48"/>
        <end position="66"/>
    </location>
</feature>
<feature type="transmembrane region" description="Helical" evidence="1">
    <location>
        <begin position="23"/>
        <end position="42"/>
    </location>
</feature>
<keyword evidence="1" id="KW-0472">Membrane</keyword>
<dbReference type="Proteomes" id="UP000543642">
    <property type="component" value="Unassembled WGS sequence"/>
</dbReference>
<evidence type="ECO:0000313" key="2">
    <source>
        <dbReference type="EMBL" id="MBB5265344.1"/>
    </source>
</evidence>
<name>A0A7W8M5W3_9FIRM</name>
<sequence length="175" mass="19801">MISSSGDIFSEVIVRRKITPANIVVRVICGIIVFFLAALFVLGFFAALPGLFIFAVIIVVIIYFIIRFQKVEYEYIFTSGDLDFDQLSGDFRRKRKLSVTFESLEVLAPEGSHWLDGYGGDGGKTYDFSSRDKSKKRYVYVGSGNNGRIKVIFEPSEKMLQNMYNYSPSKVKIEG</sequence>
<proteinExistence type="predicted"/>
<dbReference type="EMBL" id="JACHFW010000010">
    <property type="protein sequence ID" value="MBB5265344.1"/>
    <property type="molecule type" value="Genomic_DNA"/>
</dbReference>
<keyword evidence="3" id="KW-1185">Reference proteome</keyword>
<gene>
    <name evidence="2" type="ORF">HNP82_002487</name>
</gene>
<evidence type="ECO:0000313" key="3">
    <source>
        <dbReference type="Proteomes" id="UP000543642"/>
    </source>
</evidence>
<accession>A0A7W8M5W3</accession>
<keyword evidence="1" id="KW-0812">Transmembrane</keyword>
<dbReference type="RefSeq" id="WP_183775205.1">
    <property type="nucleotide sequence ID" value="NZ_CAWVEG010000177.1"/>
</dbReference>
<comment type="caution">
    <text evidence="2">The sequence shown here is derived from an EMBL/GenBank/DDBJ whole genome shotgun (WGS) entry which is preliminary data.</text>
</comment>
<evidence type="ECO:0008006" key="4">
    <source>
        <dbReference type="Google" id="ProtNLM"/>
    </source>
</evidence>
<protein>
    <recommendedName>
        <fullName evidence="4">Bacterial Pleckstrin homology domain-containing protein</fullName>
    </recommendedName>
</protein>
<organism evidence="2 3">
    <name type="scientific">Catenibacillus scindens</name>
    <dbReference type="NCBI Taxonomy" id="673271"/>
    <lineage>
        <taxon>Bacteria</taxon>
        <taxon>Bacillati</taxon>
        <taxon>Bacillota</taxon>
        <taxon>Clostridia</taxon>
        <taxon>Lachnospirales</taxon>
        <taxon>Lachnospiraceae</taxon>
        <taxon>Catenibacillus</taxon>
    </lineage>
</organism>
<reference evidence="2 3" key="1">
    <citation type="submission" date="2020-08" db="EMBL/GenBank/DDBJ databases">
        <title>Genomic Encyclopedia of Type Strains, Phase IV (KMG-IV): sequencing the most valuable type-strain genomes for metagenomic binning, comparative biology and taxonomic classification.</title>
        <authorList>
            <person name="Goeker M."/>
        </authorList>
    </citation>
    <scope>NUCLEOTIDE SEQUENCE [LARGE SCALE GENOMIC DNA]</scope>
    <source>
        <strain evidence="2 3">DSM 106146</strain>
    </source>
</reference>
<keyword evidence="1" id="KW-1133">Transmembrane helix</keyword>